<evidence type="ECO:0000256" key="3">
    <source>
        <dbReference type="PROSITE-ProRule" id="PRU00221"/>
    </source>
</evidence>
<dbReference type="Proteomes" id="UP001489004">
    <property type="component" value="Unassembled WGS sequence"/>
</dbReference>
<evidence type="ECO:0000256" key="1">
    <source>
        <dbReference type="ARBA" id="ARBA00022574"/>
    </source>
</evidence>
<proteinExistence type="predicted"/>
<dbReference type="GO" id="GO:0034388">
    <property type="term" value="C:Pwp2p-containing subcomplex of 90S preribosome"/>
    <property type="evidence" value="ECO:0007669"/>
    <property type="project" value="TreeGrafter"/>
</dbReference>
<dbReference type="EMBL" id="JALJOR010000003">
    <property type="protein sequence ID" value="KAK9819682.1"/>
    <property type="molecule type" value="Genomic_DNA"/>
</dbReference>
<feature type="repeat" description="WD" evidence="3">
    <location>
        <begin position="282"/>
        <end position="313"/>
    </location>
</feature>
<dbReference type="InterPro" id="IPR011047">
    <property type="entry name" value="Quinoprotein_ADH-like_sf"/>
</dbReference>
<name>A0AAW1QE69_9CHLO</name>
<accession>A0AAW1QE69</accession>
<dbReference type="Pfam" id="PF04192">
    <property type="entry name" value="Utp21"/>
    <property type="match status" value="1"/>
</dbReference>
<dbReference type="InterPro" id="IPR007319">
    <property type="entry name" value="WDR36/Utp21_C"/>
</dbReference>
<dbReference type="InterPro" id="IPR059157">
    <property type="entry name" value="WDR36-Utp21_N"/>
</dbReference>
<dbReference type="PROSITE" id="PS50294">
    <property type="entry name" value="WD_REPEATS_REGION"/>
    <property type="match status" value="1"/>
</dbReference>
<evidence type="ECO:0000256" key="4">
    <source>
        <dbReference type="SAM" id="MobiDB-lite"/>
    </source>
</evidence>
<gene>
    <name evidence="7" type="ORF">WJX72_001066</name>
</gene>
<dbReference type="SMART" id="SM00320">
    <property type="entry name" value="WD40"/>
    <property type="match status" value="9"/>
</dbReference>
<evidence type="ECO:0000259" key="6">
    <source>
        <dbReference type="Pfam" id="PF25171"/>
    </source>
</evidence>
<evidence type="ECO:0008006" key="9">
    <source>
        <dbReference type="Google" id="ProtNLM"/>
    </source>
</evidence>
<keyword evidence="2" id="KW-0677">Repeat</keyword>
<sequence>MALFQPFRALGYITDSVPFAVQRRGRETYVTVSVGNAWQIYSCTRLQLVLVGPLLPRDICALASKRDFTFAAVGRDIIACQRVHRVGKYCGHSDDILQLLCLGDHLLSLGRDGKLLLWKIGEYDAPEVSIQLAEDFQPTCLAHPDTYLNKVAVGGREGKMQLWNFVSGRMLFEFSLGEADVQCITSSPALDVVGVGLADGRAVLYNIRYDEEVVTFANASGVGANSDLYLTGTFKRPAAETHACSCISFRTGAGIPLMAAGGSAGVVTVWNLEERRLHTIIKDAHDAPLTSLYFFPGEPLLMSAAGDNAVKQWLFDAADGTARLLRFRSGHSAPPTCLRHYGEGTRLLSAGEDRAFRMFSTIQDQQSRELSQHHTAKRAKRLKVTEQELKLPKVLAIDACQVRERDWCNVITAHEGDSAAYTWRLQHFTLGDHVLRPASQSERGNDGTDTPVSAVAMSRCGNFGLVGTQAGRIDRYNMQSGLHRGMYTRSPAEPGRPLRYAHAGPVTGLSSDACNKLMVSCGRDGFIRVWHFKNRKMEAEIDVGQPILKMCHHHNSGLLAVATDDLTIRMYDVEAGRLVRRFSGHKEAITDMVFSADCRWLLSSSMDGTVRVWDIPAAQVLQVVQLGSPVTALSFSPTSDMLATTHDGKRGIYLWSNSMVFGNSADIIPSDKPVRARLPTITTGREGGEVCDNEEAASLSDEDADMEDASHAAEPASTSGMHKSYEGRDASGAPQPLTPQLVTLSMLPRTQWQNLVHLDAIKARNKPIEPPKKPAAAPFFLPTVAGLQGVPVFDLEANGGEDEEEELPGWGTTGGAVKGAKGTRAVRSRVLKTHGDAGTPEFIRLLRQCTQKGEFTALVAKLRSMSPAAIDQELRGMQVVEGFSTAEDLEDLGRLLDCITAEVAANRNFEFMQALLRVVLQIHADTIMAQQPLRQRAEQLEAKLKATWTRVEDLLQNVRCMTSFFGNLPA</sequence>
<dbReference type="InterPro" id="IPR001680">
    <property type="entry name" value="WD40_rpt"/>
</dbReference>
<dbReference type="GO" id="GO:0006364">
    <property type="term" value="P:rRNA processing"/>
    <property type="evidence" value="ECO:0007669"/>
    <property type="project" value="InterPro"/>
</dbReference>
<dbReference type="InterPro" id="IPR019775">
    <property type="entry name" value="WD40_repeat_CS"/>
</dbReference>
<dbReference type="GO" id="GO:0032040">
    <property type="term" value="C:small-subunit processome"/>
    <property type="evidence" value="ECO:0007669"/>
    <property type="project" value="InterPro"/>
</dbReference>
<dbReference type="SUPFAM" id="SSF50998">
    <property type="entry name" value="Quinoprotein alcohol dehydrogenase-like"/>
    <property type="match status" value="1"/>
</dbReference>
<feature type="domain" description="WDR36/Utp21 C-terminal" evidence="5">
    <location>
        <begin position="737"/>
        <end position="965"/>
    </location>
</feature>
<protein>
    <recommendedName>
        <fullName evidence="9">Small-subunit processome Utp21 domain-containing protein</fullName>
    </recommendedName>
</protein>
<feature type="repeat" description="WD" evidence="3">
    <location>
        <begin position="582"/>
        <end position="623"/>
    </location>
</feature>
<dbReference type="PROSITE" id="PS50082">
    <property type="entry name" value="WD_REPEATS_2"/>
    <property type="match status" value="3"/>
</dbReference>
<organism evidence="7 8">
    <name type="scientific">[Myrmecia] bisecta</name>
    <dbReference type="NCBI Taxonomy" id="41462"/>
    <lineage>
        <taxon>Eukaryota</taxon>
        <taxon>Viridiplantae</taxon>
        <taxon>Chlorophyta</taxon>
        <taxon>core chlorophytes</taxon>
        <taxon>Trebouxiophyceae</taxon>
        <taxon>Trebouxiales</taxon>
        <taxon>Trebouxiaceae</taxon>
        <taxon>Myrmecia</taxon>
    </lineage>
</organism>
<reference evidence="7 8" key="1">
    <citation type="journal article" date="2024" name="Nat. Commun.">
        <title>Phylogenomics reveals the evolutionary origins of lichenization in chlorophyte algae.</title>
        <authorList>
            <person name="Puginier C."/>
            <person name="Libourel C."/>
            <person name="Otte J."/>
            <person name="Skaloud P."/>
            <person name="Haon M."/>
            <person name="Grisel S."/>
            <person name="Petersen M."/>
            <person name="Berrin J.G."/>
            <person name="Delaux P.M."/>
            <person name="Dal Grande F."/>
            <person name="Keller J."/>
        </authorList>
    </citation>
    <scope>NUCLEOTIDE SEQUENCE [LARGE SCALE GENOMIC DNA]</scope>
    <source>
        <strain evidence="7 8">SAG 2043</strain>
    </source>
</reference>
<dbReference type="PROSITE" id="PS00678">
    <property type="entry name" value="WD_REPEATS_1"/>
    <property type="match status" value="1"/>
</dbReference>
<dbReference type="Gene3D" id="2.130.10.10">
    <property type="entry name" value="YVTN repeat-like/Quinoprotein amine dehydrogenase"/>
    <property type="match status" value="2"/>
</dbReference>
<evidence type="ECO:0000259" key="5">
    <source>
        <dbReference type="Pfam" id="PF04192"/>
    </source>
</evidence>
<dbReference type="PANTHER" id="PTHR22840">
    <property type="entry name" value="WD REPEAT-CONTAINING PROTEIN 36"/>
    <property type="match status" value="1"/>
</dbReference>
<comment type="caution">
    <text evidence="7">The sequence shown here is derived from an EMBL/GenBank/DDBJ whole genome shotgun (WGS) entry which is preliminary data.</text>
</comment>
<dbReference type="Pfam" id="PF25171">
    <property type="entry name" value="Beta-prop_WDR36-Utp21_1st"/>
    <property type="match status" value="1"/>
</dbReference>
<feature type="domain" description="WDR36/Utp21 N-terminal" evidence="6">
    <location>
        <begin position="30"/>
        <end position="316"/>
    </location>
</feature>
<feature type="compositionally biased region" description="Acidic residues" evidence="4">
    <location>
        <begin position="697"/>
        <end position="707"/>
    </location>
</feature>
<keyword evidence="1 3" id="KW-0853">WD repeat</keyword>
<evidence type="ECO:0000313" key="7">
    <source>
        <dbReference type="EMBL" id="KAK9819682.1"/>
    </source>
</evidence>
<dbReference type="PANTHER" id="PTHR22840:SF12">
    <property type="entry name" value="WD REPEAT-CONTAINING PROTEIN 36"/>
    <property type="match status" value="1"/>
</dbReference>
<dbReference type="FunFam" id="2.130.10.10:FF:000200">
    <property type="entry name" value="U3 small nucleolar RNA-associated protein 21"/>
    <property type="match status" value="1"/>
</dbReference>
<dbReference type="Pfam" id="PF25168">
    <property type="entry name" value="Beta-prop_WDR36-Utp21_2nd"/>
    <property type="match status" value="1"/>
</dbReference>
<feature type="region of interest" description="Disordered" evidence="4">
    <location>
        <begin position="697"/>
        <end position="736"/>
    </location>
</feature>
<feature type="repeat" description="WD" evidence="3">
    <location>
        <begin position="499"/>
        <end position="540"/>
    </location>
</feature>
<dbReference type="InterPro" id="IPR015943">
    <property type="entry name" value="WD40/YVTN_repeat-like_dom_sf"/>
</dbReference>
<evidence type="ECO:0000256" key="2">
    <source>
        <dbReference type="ARBA" id="ARBA00022737"/>
    </source>
</evidence>
<evidence type="ECO:0000313" key="8">
    <source>
        <dbReference type="Proteomes" id="UP001489004"/>
    </source>
</evidence>
<keyword evidence="8" id="KW-1185">Reference proteome</keyword>
<dbReference type="AlphaFoldDB" id="A0AAW1QE69"/>